<dbReference type="EMBL" id="JBCAUS010000002">
    <property type="protein sequence ID" value="MEL4304489.1"/>
    <property type="molecule type" value="Genomic_DNA"/>
</dbReference>
<comment type="caution">
    <text evidence="2">The sequence shown here is derived from an EMBL/GenBank/DDBJ whole genome shotgun (WGS) entry which is preliminary data.</text>
</comment>
<protein>
    <submittedName>
        <fullName evidence="2">ArsR family transcriptional regulator</fullName>
    </submittedName>
</protein>
<keyword evidence="3" id="KW-1185">Reference proteome</keyword>
<feature type="compositionally biased region" description="Basic and acidic residues" evidence="1">
    <location>
        <begin position="19"/>
        <end position="32"/>
    </location>
</feature>
<dbReference type="InterPro" id="IPR036390">
    <property type="entry name" value="WH_DNA-bd_sf"/>
</dbReference>
<evidence type="ECO:0000313" key="3">
    <source>
        <dbReference type="Proteomes" id="UP001396646"/>
    </source>
</evidence>
<dbReference type="SUPFAM" id="SSF46785">
    <property type="entry name" value="Winged helix' DNA-binding domain"/>
    <property type="match status" value="1"/>
</dbReference>
<feature type="region of interest" description="Disordered" evidence="1">
    <location>
        <begin position="15"/>
        <end position="36"/>
    </location>
</feature>
<reference evidence="2 3" key="1">
    <citation type="submission" date="2024-04" db="EMBL/GenBank/DDBJ databases">
        <title>Methanococcoides sp. LMO-2.</title>
        <authorList>
            <person name="Liang L."/>
        </authorList>
    </citation>
    <scope>NUCLEOTIDE SEQUENCE [LARGE SCALE GENOMIC DNA]</scope>
    <source>
        <strain evidence="2 3">LMO-2</strain>
    </source>
</reference>
<dbReference type="InterPro" id="IPR036388">
    <property type="entry name" value="WH-like_DNA-bd_sf"/>
</dbReference>
<dbReference type="Gene3D" id="1.10.10.10">
    <property type="entry name" value="Winged helix-like DNA-binding domain superfamily/Winged helix DNA-binding domain"/>
    <property type="match status" value="1"/>
</dbReference>
<dbReference type="RefSeq" id="WP_342126213.1">
    <property type="nucleotide sequence ID" value="NZ_JBCAUS010000002.1"/>
</dbReference>
<organism evidence="2 3">
    <name type="scientific">Methanococcoides cohabitans</name>
    <dbReference type="NCBI Taxonomy" id="3136559"/>
    <lineage>
        <taxon>Archaea</taxon>
        <taxon>Methanobacteriati</taxon>
        <taxon>Methanobacteriota</taxon>
        <taxon>Stenosarchaea group</taxon>
        <taxon>Methanomicrobia</taxon>
        <taxon>Methanosarcinales</taxon>
        <taxon>Methanosarcinaceae</taxon>
        <taxon>Methanococcoides</taxon>
    </lineage>
</organism>
<gene>
    <name evidence="2" type="ORF">WOA13_01370</name>
</gene>
<proteinExistence type="predicted"/>
<evidence type="ECO:0000256" key="1">
    <source>
        <dbReference type="SAM" id="MobiDB-lite"/>
    </source>
</evidence>
<evidence type="ECO:0000313" key="2">
    <source>
        <dbReference type="EMBL" id="MEL4304489.1"/>
    </source>
</evidence>
<accession>A0ABU9KQ20</accession>
<name>A0ABU9KQ20_9EURY</name>
<dbReference type="Proteomes" id="UP001396646">
    <property type="component" value="Unassembled WGS sequence"/>
</dbReference>
<sequence>MDLDEIARKKQKLIQKMNESGKERNPSEDHAIGLKTLQNPKRRMIMEFLADGSKSLDQIKIELDMNDMQAKLNLDMLEDAFYISKLDSSDKTEYELTIRGDAYLENVKTGGKK</sequence>